<protein>
    <submittedName>
        <fullName evidence="1">Uncharacterized protein</fullName>
    </submittedName>
</protein>
<evidence type="ECO:0000313" key="1">
    <source>
        <dbReference type="EMBL" id="SEI87023.1"/>
    </source>
</evidence>
<gene>
    <name evidence="1" type="ORF">SAMN04488113_12723</name>
</gene>
<organism evidence="1 2">
    <name type="scientific">Alkalibacterium gilvum</name>
    <dbReference type="NCBI Taxonomy" id="1130080"/>
    <lineage>
        <taxon>Bacteria</taxon>
        <taxon>Bacillati</taxon>
        <taxon>Bacillota</taxon>
        <taxon>Bacilli</taxon>
        <taxon>Lactobacillales</taxon>
        <taxon>Carnobacteriaceae</taxon>
        <taxon>Alkalibacterium</taxon>
    </lineage>
</organism>
<dbReference type="RefSeq" id="WP_091635432.1">
    <property type="nucleotide sequence ID" value="NZ_FNYW01000027.1"/>
</dbReference>
<keyword evidence="2" id="KW-1185">Reference proteome</keyword>
<dbReference type="AlphaFoldDB" id="A0A1H6U3Y3"/>
<sequence>MIIPCQLQHIDQGFTTLYDYKNKKTHIIKLTEQDHDYYTTLLEETADDDLPEYLESDNRLDPFVFYDTASKQLVSVPDDDRLSLFY</sequence>
<accession>A0A1H6U3Y3</accession>
<name>A0A1H6U3Y3_9LACT</name>
<proteinExistence type="predicted"/>
<dbReference type="Proteomes" id="UP000198564">
    <property type="component" value="Unassembled WGS sequence"/>
</dbReference>
<dbReference type="EMBL" id="FNYW01000027">
    <property type="protein sequence ID" value="SEI87023.1"/>
    <property type="molecule type" value="Genomic_DNA"/>
</dbReference>
<dbReference type="STRING" id="1130080.SAMN04488113_12723"/>
<evidence type="ECO:0000313" key="2">
    <source>
        <dbReference type="Proteomes" id="UP000198564"/>
    </source>
</evidence>
<reference evidence="2" key="1">
    <citation type="submission" date="2016-10" db="EMBL/GenBank/DDBJ databases">
        <authorList>
            <person name="Varghese N."/>
            <person name="Submissions S."/>
        </authorList>
    </citation>
    <scope>NUCLEOTIDE SEQUENCE [LARGE SCALE GENOMIC DNA]</scope>
    <source>
        <strain evidence="2">DSM 25751</strain>
    </source>
</reference>